<protein>
    <recommendedName>
        <fullName evidence="3">Transcriptional regulator</fullName>
    </recommendedName>
</protein>
<evidence type="ECO:0008006" key="3">
    <source>
        <dbReference type="Google" id="ProtNLM"/>
    </source>
</evidence>
<accession>A0AAX3CIX9</accession>
<reference evidence="1" key="1">
    <citation type="submission" date="2022-08" db="EMBL/GenBank/DDBJ databases">
        <title>Genomic characterization and comparative genomic analysis of a strain of klebsiella michiganensis carrying blaKPC-2 isolated from the blood of children with very preterm bloodstream infection.</title>
        <authorList>
            <person name="Zhang N."/>
        </authorList>
    </citation>
    <scope>NUCLEOTIDE SEQUENCE</scope>
    <source>
        <strain evidence="1">BSI-KPN166</strain>
    </source>
</reference>
<name>A0AAX3CIX9_9ENTR</name>
<evidence type="ECO:0000313" key="2">
    <source>
        <dbReference type="Proteomes" id="UP001060345"/>
    </source>
</evidence>
<sequence>MAKKARRNSTSQGYAGMTMAQFFHSHIRPDNSNASDYASLRHSLHDAVTPAPEGMVRMQLTRNQRRLAKKLGVALKEE</sequence>
<dbReference type="AlphaFoldDB" id="A0AAX3CIX9"/>
<organism evidence="1 2">
    <name type="scientific">Klebsiella michiganensis</name>
    <dbReference type="NCBI Taxonomy" id="1134687"/>
    <lineage>
        <taxon>Bacteria</taxon>
        <taxon>Pseudomonadati</taxon>
        <taxon>Pseudomonadota</taxon>
        <taxon>Gammaproteobacteria</taxon>
        <taxon>Enterobacterales</taxon>
        <taxon>Enterobacteriaceae</taxon>
        <taxon>Klebsiella/Raoultella group</taxon>
        <taxon>Klebsiella</taxon>
    </lineage>
</organism>
<gene>
    <name evidence="1" type="ORF">NP224_16105</name>
</gene>
<proteinExistence type="predicted"/>
<evidence type="ECO:0000313" key="1">
    <source>
        <dbReference type="EMBL" id="UWZ71771.1"/>
    </source>
</evidence>
<dbReference type="EMBL" id="CP102103">
    <property type="protein sequence ID" value="UWZ71771.1"/>
    <property type="molecule type" value="Genomic_DNA"/>
</dbReference>
<dbReference type="RefSeq" id="WP_260745648.1">
    <property type="nucleotide sequence ID" value="NZ_CP102103.1"/>
</dbReference>
<dbReference type="Proteomes" id="UP001060345">
    <property type="component" value="Chromosome"/>
</dbReference>